<evidence type="ECO:0000313" key="2">
    <source>
        <dbReference type="Proteomes" id="UP000177943"/>
    </source>
</evidence>
<accession>A0A1G2MTR4</accession>
<sequence>MSGHRLAISRARSIWLRRSNLGRKPSSWLAHPTRKNTLVFFLVGMPRFELGPYEFLMEIPAEA</sequence>
<reference evidence="1 2" key="1">
    <citation type="journal article" date="2016" name="Nat. Commun.">
        <title>Thousands of microbial genomes shed light on interconnected biogeochemical processes in an aquifer system.</title>
        <authorList>
            <person name="Anantharaman K."/>
            <person name="Brown C.T."/>
            <person name="Hug L.A."/>
            <person name="Sharon I."/>
            <person name="Castelle C.J."/>
            <person name="Probst A.J."/>
            <person name="Thomas B.C."/>
            <person name="Singh A."/>
            <person name="Wilkins M.J."/>
            <person name="Karaoz U."/>
            <person name="Brodie E.L."/>
            <person name="Williams K.H."/>
            <person name="Hubbard S.S."/>
            <person name="Banfield J.F."/>
        </authorList>
    </citation>
    <scope>NUCLEOTIDE SEQUENCE [LARGE SCALE GENOMIC DNA]</scope>
</reference>
<dbReference type="Proteomes" id="UP000177943">
    <property type="component" value="Unassembled WGS sequence"/>
</dbReference>
<evidence type="ECO:0000313" key="1">
    <source>
        <dbReference type="EMBL" id="OHA26629.1"/>
    </source>
</evidence>
<comment type="caution">
    <text evidence="1">The sequence shown here is derived from an EMBL/GenBank/DDBJ whole genome shotgun (WGS) entry which is preliminary data.</text>
</comment>
<dbReference type="EMBL" id="MHRP01000029">
    <property type="protein sequence ID" value="OHA26629.1"/>
    <property type="molecule type" value="Genomic_DNA"/>
</dbReference>
<dbReference type="AlphaFoldDB" id="A0A1G2MTR4"/>
<gene>
    <name evidence="1" type="ORF">A3D56_02225</name>
</gene>
<organism evidence="1 2">
    <name type="scientific">Candidatus Taylorbacteria bacterium RIFCSPHIGHO2_02_FULL_45_35</name>
    <dbReference type="NCBI Taxonomy" id="1802311"/>
    <lineage>
        <taxon>Bacteria</taxon>
        <taxon>Candidatus Tayloriibacteriota</taxon>
    </lineage>
</organism>
<name>A0A1G2MTR4_9BACT</name>
<protein>
    <submittedName>
        <fullName evidence="1">Uncharacterized protein</fullName>
    </submittedName>
</protein>
<proteinExistence type="predicted"/>